<name>A0A484B5E7_DRONA</name>
<protein>
    <submittedName>
        <fullName evidence="1">Uncharacterized protein</fullName>
    </submittedName>
</protein>
<comment type="caution">
    <text evidence="1">The sequence shown here is derived from an EMBL/GenBank/DDBJ whole genome shotgun (WGS) entry which is preliminary data.</text>
</comment>
<dbReference type="Proteomes" id="UP000295192">
    <property type="component" value="Unassembled WGS sequence"/>
</dbReference>
<reference evidence="1 2" key="1">
    <citation type="journal article" date="2019" name="J. Hered.">
        <title>An Improved Genome Assembly for Drosophila navojoa, the Basal Species in the mojavensis Cluster.</title>
        <authorList>
            <person name="Vanderlinde T."/>
            <person name="Dupim E.G."/>
            <person name="Nazario-Yepiz N.O."/>
            <person name="Carvalho A.B."/>
        </authorList>
    </citation>
    <scope>NUCLEOTIDE SEQUENCE [LARGE SCALE GENOMIC DNA]</scope>
    <source>
        <strain evidence="1">Navoj_Jal97</strain>
        <tissue evidence="1">Whole organism</tissue>
    </source>
</reference>
<organism evidence="1 2">
    <name type="scientific">Drosophila navojoa</name>
    <name type="common">Fruit fly</name>
    <dbReference type="NCBI Taxonomy" id="7232"/>
    <lineage>
        <taxon>Eukaryota</taxon>
        <taxon>Metazoa</taxon>
        <taxon>Ecdysozoa</taxon>
        <taxon>Arthropoda</taxon>
        <taxon>Hexapoda</taxon>
        <taxon>Insecta</taxon>
        <taxon>Pterygota</taxon>
        <taxon>Neoptera</taxon>
        <taxon>Endopterygota</taxon>
        <taxon>Diptera</taxon>
        <taxon>Brachycera</taxon>
        <taxon>Muscomorpha</taxon>
        <taxon>Ephydroidea</taxon>
        <taxon>Drosophilidae</taxon>
        <taxon>Drosophila</taxon>
    </lineage>
</organism>
<sequence>MKKKQQQQQQRQQLRQQQQELRQQQQIFCTDSWPRPRLPPQHLYGRQDLSSDLSFSTVSPEQVHLHLSLCSCS</sequence>
<keyword evidence="2" id="KW-1185">Reference proteome</keyword>
<proteinExistence type="predicted"/>
<gene>
    <name evidence="1" type="ORF">AWZ03_010511</name>
</gene>
<accession>A0A484B5E7</accession>
<evidence type="ECO:0000313" key="2">
    <source>
        <dbReference type="Proteomes" id="UP000295192"/>
    </source>
</evidence>
<dbReference type="AlphaFoldDB" id="A0A484B5E7"/>
<evidence type="ECO:0000313" key="1">
    <source>
        <dbReference type="EMBL" id="TDG43071.1"/>
    </source>
</evidence>
<dbReference type="EMBL" id="LSRL02000180">
    <property type="protein sequence ID" value="TDG43071.1"/>
    <property type="molecule type" value="Genomic_DNA"/>
</dbReference>